<evidence type="ECO:0000313" key="1">
    <source>
        <dbReference type="EMBL" id="KIW23261.1"/>
    </source>
</evidence>
<evidence type="ECO:0008006" key="3">
    <source>
        <dbReference type="Google" id="ProtNLM"/>
    </source>
</evidence>
<evidence type="ECO:0000313" key="2">
    <source>
        <dbReference type="Proteomes" id="UP000054466"/>
    </source>
</evidence>
<dbReference type="PANTHER" id="PTHR39596">
    <property type="match status" value="1"/>
</dbReference>
<reference evidence="1 2" key="1">
    <citation type="submission" date="2015-01" db="EMBL/GenBank/DDBJ databases">
        <title>The Genome Sequence of Cladophialophora immunda CBS83496.</title>
        <authorList>
            <consortium name="The Broad Institute Genomics Platform"/>
            <person name="Cuomo C."/>
            <person name="de Hoog S."/>
            <person name="Gorbushina A."/>
            <person name="Stielow B."/>
            <person name="Teixiera M."/>
            <person name="Abouelleil A."/>
            <person name="Chapman S.B."/>
            <person name="Priest M."/>
            <person name="Young S.K."/>
            <person name="Wortman J."/>
            <person name="Nusbaum C."/>
            <person name="Birren B."/>
        </authorList>
    </citation>
    <scope>NUCLEOTIDE SEQUENCE [LARGE SCALE GENOMIC DNA]</scope>
    <source>
        <strain evidence="1 2">CBS 83496</strain>
    </source>
</reference>
<sequence>MNRQRGPTVRHSMEEAFEGIYGVNAGDLLQCPLARIQDTDLRLWRLRLSCTPLLTGAHHPTEHFEKLDQQLSVLLPRPCGFIKDSSRKAGADLHDMRSKSEKLLARLPGVPQRSFSLPLNNGIRRAQGTTLWDSIKDGRWSTKYIVPEARSHFQAQSSEDAASILNLLSKLQDLAWDNLYVTTHIDSNSMILAAVFANQGSAPDLQLAQNSLEYVNLLSELFDEYQSMCDAVSFGVQAPFEDDSTEGRALKNALFPHEHDDHEQAMAIVKVFLWSAWQRSVMLHFYYVIGVQLAHGYSSTWNTFLAVRGIHELESLSRDTYRGKCTDYLCNWAFELLRTSRTSVGLDFRRMISRFDAQFRGRHGRCINDSTHTCEGGEPETCQRFTAAEAAAQSAHSPGCNKHCSRIVWNPPSYYECRKPAAISAVENSAYLDYSPVSSQTLAISHVWSHGQGGRPETGINTCLHQRYCRLARQFGCDTYWIDAAGIPSETTLRRQAIDSINEIFAAAKVTLIIDMDVQSVDVTLPEPSIAQIETLISTLLVSDWTVRGWTLLEGIRGSRAIWLLCKNDEVINLRYALAMLHERGAIDIGVLLGSAQHLIPHSDPASRKSVEEAGYLLSQRHTSWPEDVIICWTLLINAPVKREAAGLWQKQTRVRSGYILSSAPRVGTMKGLGWAPSTPYIRPIRRSVGLDDGRSQEYSVRFPSYDGEGSLFVNITDDGLRGKWRVVEADRSLLESNKDLCCELTPVPEAWQDDELDLEAAEMIYAHPDDALAWLTMAELLDHGARVRLVRAVAEDGISAAVSSSQRGEDFGLIAAICASLNGGLSWEWKGVYSWQESENYPGWDIDEMLIT</sequence>
<keyword evidence="2" id="KW-1185">Reference proteome</keyword>
<dbReference type="AlphaFoldDB" id="A0A0D1Z6K2"/>
<dbReference type="STRING" id="569365.A0A0D1Z6K2"/>
<gene>
    <name evidence="1" type="ORF">PV07_11472</name>
</gene>
<dbReference type="Proteomes" id="UP000054466">
    <property type="component" value="Unassembled WGS sequence"/>
</dbReference>
<dbReference type="PANTHER" id="PTHR39596:SF4">
    <property type="entry name" value="HET DOMAIN PROTEIN (AFU_ORTHOLOGUE AFUA_3G03140)-RELATED"/>
    <property type="match status" value="1"/>
</dbReference>
<organism evidence="1 2">
    <name type="scientific">Cladophialophora immunda</name>
    <dbReference type="NCBI Taxonomy" id="569365"/>
    <lineage>
        <taxon>Eukaryota</taxon>
        <taxon>Fungi</taxon>
        <taxon>Dikarya</taxon>
        <taxon>Ascomycota</taxon>
        <taxon>Pezizomycotina</taxon>
        <taxon>Eurotiomycetes</taxon>
        <taxon>Chaetothyriomycetidae</taxon>
        <taxon>Chaetothyriales</taxon>
        <taxon>Herpotrichiellaceae</taxon>
        <taxon>Cladophialophora</taxon>
    </lineage>
</organism>
<dbReference type="RefSeq" id="XP_016243477.1">
    <property type="nucleotide sequence ID" value="XM_016398915.1"/>
</dbReference>
<protein>
    <recommendedName>
        <fullName evidence="3">Heterokaryon incompatibility domain-containing protein</fullName>
    </recommendedName>
</protein>
<dbReference type="GeneID" id="27350666"/>
<dbReference type="EMBL" id="KN847046">
    <property type="protein sequence ID" value="KIW23261.1"/>
    <property type="molecule type" value="Genomic_DNA"/>
</dbReference>
<dbReference type="VEuPathDB" id="FungiDB:PV07_11472"/>
<dbReference type="OrthoDB" id="2426273at2759"/>
<proteinExistence type="predicted"/>
<name>A0A0D1Z6K2_9EURO</name>
<dbReference type="HOGENOM" id="CLU_015641_0_0_1"/>
<accession>A0A0D1Z6K2</accession>